<proteinExistence type="predicted"/>
<dbReference type="AlphaFoldDB" id="A0A0C9Q9V9"/>
<dbReference type="EMBL" id="GBYB01011168">
    <property type="protein sequence ID" value="JAG80935.1"/>
    <property type="molecule type" value="Transcribed_RNA"/>
</dbReference>
<organism evidence="2">
    <name type="scientific">Fopius arisanus</name>
    <dbReference type="NCBI Taxonomy" id="64838"/>
    <lineage>
        <taxon>Eukaryota</taxon>
        <taxon>Metazoa</taxon>
        <taxon>Ecdysozoa</taxon>
        <taxon>Arthropoda</taxon>
        <taxon>Hexapoda</taxon>
        <taxon>Insecta</taxon>
        <taxon>Pterygota</taxon>
        <taxon>Neoptera</taxon>
        <taxon>Endopterygota</taxon>
        <taxon>Hymenoptera</taxon>
        <taxon>Apocrita</taxon>
        <taxon>Ichneumonoidea</taxon>
        <taxon>Braconidae</taxon>
        <taxon>Opiinae</taxon>
        <taxon>Fopius</taxon>
    </lineage>
</organism>
<feature type="region of interest" description="Disordered" evidence="1">
    <location>
        <begin position="123"/>
        <end position="147"/>
    </location>
</feature>
<accession>A0A0C9Q9V9</accession>
<feature type="region of interest" description="Disordered" evidence="1">
    <location>
        <begin position="252"/>
        <end position="273"/>
    </location>
</feature>
<sequence>MSPIWSSSERPISVRTVWVDGVRHAILTPDDPVLSLQTRQRPFTSTLPTKSKSPSVKYMCSESVRNSESLDSCFVNFHVVVNKKDVEEQRKVVARRQSAPINPIEVVKPLDLELNGILKIRNSNTASNDNENDSGSNATETSINNNTDSNYNHIEDLSANCVTIVEDCDNDHGIKRISSNTLSDRVLHWLNMSGCVKTGEKKEMHTINYIKNRKSLVRAKVCSFRRQNSGVSRDLVTIQHYKLSMKKPEYSIPDFNRGNENSMDKQPFDVSQRKKSDFKYRNLSLNNQSVWSPIVRPQLHIFMPDLISSGESTSSLDTLVQDESSQHSEVN</sequence>
<reference evidence="2" key="1">
    <citation type="submission" date="2015-01" db="EMBL/GenBank/DDBJ databases">
        <title>Transcriptome Assembly of Fopius arisanus.</title>
        <authorList>
            <person name="Geib S."/>
        </authorList>
    </citation>
    <scope>NUCLEOTIDE SEQUENCE</scope>
</reference>
<name>A0A0C9Q9V9_9HYME</name>
<evidence type="ECO:0000313" key="2">
    <source>
        <dbReference type="EMBL" id="JAG80935.1"/>
    </source>
</evidence>
<protein>
    <submittedName>
        <fullName evidence="2">Uncharacterized protein</fullName>
    </submittedName>
</protein>
<evidence type="ECO:0000256" key="1">
    <source>
        <dbReference type="SAM" id="MobiDB-lite"/>
    </source>
</evidence>
<feature type="compositionally biased region" description="Basic and acidic residues" evidence="1">
    <location>
        <begin position="262"/>
        <end position="273"/>
    </location>
</feature>
<gene>
    <name evidence="2" type="ORF">g.17166</name>
</gene>